<proteinExistence type="predicted"/>
<dbReference type="Proteomes" id="UP000230423">
    <property type="component" value="Unassembled WGS sequence"/>
</dbReference>
<feature type="compositionally biased region" description="Basic and acidic residues" evidence="1">
    <location>
        <begin position="45"/>
        <end position="55"/>
    </location>
</feature>
<dbReference type="AlphaFoldDB" id="A0A2G9UVU7"/>
<accession>A0A2G9UVU7</accession>
<keyword evidence="3" id="KW-1185">Reference proteome</keyword>
<feature type="compositionally biased region" description="Basic and acidic residues" evidence="1">
    <location>
        <begin position="123"/>
        <end position="133"/>
    </location>
</feature>
<dbReference type="OrthoDB" id="10614859at2759"/>
<feature type="compositionally biased region" description="Polar residues" evidence="1">
    <location>
        <begin position="58"/>
        <end position="69"/>
    </location>
</feature>
<feature type="region of interest" description="Disordered" evidence="1">
    <location>
        <begin position="1"/>
        <end position="73"/>
    </location>
</feature>
<protein>
    <submittedName>
        <fullName evidence="2">Uncharacterized protein</fullName>
    </submittedName>
</protein>
<evidence type="ECO:0000313" key="3">
    <source>
        <dbReference type="Proteomes" id="UP000230423"/>
    </source>
</evidence>
<sequence length="176" mass="19241">MFQPIGGGARPEYPSAVGSPYHPGSAERSPFAPYTSQELPPSAAHRPETHPRADAGVHTTSAPHPTNQVRFRYVKPAAVIKDEHGRLYEGHVEGSEAQHHVDSQASADRAGRPQHPAGAGSEAGHHRVAEHPHHAAPQHPHHEAPQHPAPEHPRHVAPQQPHPATRDQWTQERQQK</sequence>
<reference evidence="2 3" key="1">
    <citation type="submission" date="2015-09" db="EMBL/GenBank/DDBJ databases">
        <title>Draft genome of the parasitic nematode Teladorsagia circumcincta isolate WARC Sus (inbred).</title>
        <authorList>
            <person name="Mitreva M."/>
        </authorList>
    </citation>
    <scope>NUCLEOTIDE SEQUENCE [LARGE SCALE GENOMIC DNA]</scope>
    <source>
        <strain evidence="2 3">S</strain>
    </source>
</reference>
<name>A0A2G9UVU7_TELCI</name>
<evidence type="ECO:0000256" key="1">
    <source>
        <dbReference type="SAM" id="MobiDB-lite"/>
    </source>
</evidence>
<feature type="region of interest" description="Disordered" evidence="1">
    <location>
        <begin position="85"/>
        <end position="176"/>
    </location>
</feature>
<organism evidence="2 3">
    <name type="scientific">Teladorsagia circumcincta</name>
    <name type="common">Brown stomach worm</name>
    <name type="synonym">Ostertagia circumcincta</name>
    <dbReference type="NCBI Taxonomy" id="45464"/>
    <lineage>
        <taxon>Eukaryota</taxon>
        <taxon>Metazoa</taxon>
        <taxon>Ecdysozoa</taxon>
        <taxon>Nematoda</taxon>
        <taxon>Chromadorea</taxon>
        <taxon>Rhabditida</taxon>
        <taxon>Rhabditina</taxon>
        <taxon>Rhabditomorpha</taxon>
        <taxon>Strongyloidea</taxon>
        <taxon>Trichostrongylidae</taxon>
        <taxon>Teladorsagia</taxon>
    </lineage>
</organism>
<dbReference type="EMBL" id="KZ345414">
    <property type="protein sequence ID" value="PIO73640.1"/>
    <property type="molecule type" value="Genomic_DNA"/>
</dbReference>
<gene>
    <name evidence="2" type="ORF">TELCIR_04385</name>
</gene>
<feature type="compositionally biased region" description="Basic and acidic residues" evidence="1">
    <location>
        <begin position="85"/>
        <end position="102"/>
    </location>
</feature>
<evidence type="ECO:0000313" key="2">
    <source>
        <dbReference type="EMBL" id="PIO73640.1"/>
    </source>
</evidence>
<feature type="compositionally biased region" description="Basic and acidic residues" evidence="1">
    <location>
        <begin position="140"/>
        <end position="154"/>
    </location>
</feature>